<evidence type="ECO:0000256" key="4">
    <source>
        <dbReference type="RuleBase" id="RU003560"/>
    </source>
</evidence>
<dbReference type="InterPro" id="IPR015424">
    <property type="entry name" value="PyrdxlP-dep_Trfase"/>
</dbReference>
<dbReference type="SUPFAM" id="SSF53383">
    <property type="entry name" value="PLP-dependent transferases"/>
    <property type="match status" value="1"/>
</dbReference>
<dbReference type="PANTHER" id="PTHR45688">
    <property type="match status" value="1"/>
</dbReference>
<dbReference type="Gene3D" id="3.40.640.10">
    <property type="entry name" value="Type I PLP-dependent aspartate aminotransferase-like (Major domain)"/>
    <property type="match status" value="1"/>
</dbReference>
<proteinExistence type="inferred from homology"/>
<evidence type="ECO:0000313" key="5">
    <source>
        <dbReference type="EMBL" id="MDQ0512188.1"/>
    </source>
</evidence>
<evidence type="ECO:0000256" key="2">
    <source>
        <dbReference type="ARBA" id="ARBA00008954"/>
    </source>
</evidence>
<reference evidence="5 6" key="1">
    <citation type="submission" date="2023-07" db="EMBL/GenBank/DDBJ databases">
        <title>Genomic Encyclopedia of Type Strains, Phase IV (KMG-IV): sequencing the most valuable type-strain genomes for metagenomic binning, comparative biology and taxonomic classification.</title>
        <authorList>
            <person name="Goeker M."/>
        </authorList>
    </citation>
    <scope>NUCLEOTIDE SEQUENCE [LARGE SCALE GENOMIC DNA]</scope>
    <source>
        <strain evidence="5 6">DSM 15561</strain>
    </source>
</reference>
<dbReference type="Pfam" id="PF00202">
    <property type="entry name" value="Aminotran_3"/>
    <property type="match status" value="1"/>
</dbReference>
<dbReference type="PROSITE" id="PS00600">
    <property type="entry name" value="AA_TRANSFER_CLASS_3"/>
    <property type="match status" value="1"/>
</dbReference>
<sequence>MTRQPTPREASPETGREQPILSLNAFAGAKAALPPDIAALVERRIRSFGAGSVLFYDEPLKVVRAEGAYLHASDGRAYLDFYNNVPTVGHCHPRVVEAVQRQIGAFNIHSRYLFDIAHDYAETLLATFPPALSNVVLTCTGSESNDLALRLAARASGGTGFVVTRTAYHGNTAAVTEVSPSSYKRGGPPAHVRMVPAPDPALFGNDVAQGFTDAVFAAIAGMEADGIRFAGLLVDTIFSSDGVFADPPGFLKGAVEVAHAAGGLFIADEVQPGFGRTGAGMWGFARHGVEPDIVTLGKPMGNGYPVAGLVTRPEILSAFCADFGYFNTFAASPVATAAAMAVLEAIEADGLIANAERVGRHLAGRLRHLQGRTPITAVRGAGLYLGVEFGSENGPAPDIAKGLINGLKQRGILIGAAGQYGNVLKIRPPLCVTAAHADQLVEAIEDVLAAG</sequence>
<dbReference type="PIRSF" id="PIRSF000521">
    <property type="entry name" value="Transaminase_4ab_Lys_Orn"/>
    <property type="match status" value="1"/>
</dbReference>
<comment type="caution">
    <text evidence="5">The sequence shown here is derived from an EMBL/GenBank/DDBJ whole genome shotgun (WGS) entry which is preliminary data.</text>
</comment>
<comment type="similarity">
    <text evidence="2 4">Belongs to the class-III pyridoxal-phosphate-dependent aminotransferase family.</text>
</comment>
<comment type="cofactor">
    <cofactor evidence="1">
        <name>pyridoxal 5'-phosphate</name>
        <dbReference type="ChEBI" id="CHEBI:597326"/>
    </cofactor>
</comment>
<protein>
    <submittedName>
        <fullName evidence="5">4-aminobutyrate aminotransferase-like enzyme</fullName>
    </submittedName>
</protein>
<evidence type="ECO:0000256" key="1">
    <source>
        <dbReference type="ARBA" id="ARBA00001933"/>
    </source>
</evidence>
<dbReference type="Proteomes" id="UP001235094">
    <property type="component" value="Unassembled WGS sequence"/>
</dbReference>
<dbReference type="Gene3D" id="3.90.1150.10">
    <property type="entry name" value="Aspartate Aminotransferase, domain 1"/>
    <property type="match status" value="1"/>
</dbReference>
<accession>A0ABU0LU90</accession>
<evidence type="ECO:0000313" key="6">
    <source>
        <dbReference type="Proteomes" id="UP001235094"/>
    </source>
</evidence>
<dbReference type="InterPro" id="IPR049704">
    <property type="entry name" value="Aminotrans_3_PPA_site"/>
</dbReference>
<keyword evidence="6" id="KW-1185">Reference proteome</keyword>
<keyword evidence="3 4" id="KW-0663">Pyridoxal phosphate</keyword>
<dbReference type="CDD" id="cd00610">
    <property type="entry name" value="OAT_like"/>
    <property type="match status" value="1"/>
</dbReference>
<organism evidence="5 6">
    <name type="scientific">Ancylobacter amanitiformis</name>
    <dbReference type="NCBI Taxonomy" id="217069"/>
    <lineage>
        <taxon>Bacteria</taxon>
        <taxon>Pseudomonadati</taxon>
        <taxon>Pseudomonadota</taxon>
        <taxon>Alphaproteobacteria</taxon>
        <taxon>Hyphomicrobiales</taxon>
        <taxon>Xanthobacteraceae</taxon>
        <taxon>Ancylobacter</taxon>
    </lineage>
</organism>
<evidence type="ECO:0000256" key="3">
    <source>
        <dbReference type="ARBA" id="ARBA00022898"/>
    </source>
</evidence>
<dbReference type="InterPro" id="IPR015422">
    <property type="entry name" value="PyrdxlP-dep_Trfase_small"/>
</dbReference>
<dbReference type="InterPro" id="IPR015421">
    <property type="entry name" value="PyrdxlP-dep_Trfase_major"/>
</dbReference>
<dbReference type="RefSeq" id="WP_306890867.1">
    <property type="nucleotide sequence ID" value="NZ_JAUSVR010000010.1"/>
</dbReference>
<gene>
    <name evidence="5" type="ORF">QOZ99_003090</name>
</gene>
<dbReference type="PANTHER" id="PTHR45688:SF13">
    <property type="entry name" value="ALANINE--GLYOXYLATE AMINOTRANSFERASE 2-LIKE"/>
    <property type="match status" value="1"/>
</dbReference>
<name>A0ABU0LU90_9HYPH</name>
<dbReference type="EMBL" id="JAUSVR010000010">
    <property type="protein sequence ID" value="MDQ0512188.1"/>
    <property type="molecule type" value="Genomic_DNA"/>
</dbReference>
<dbReference type="InterPro" id="IPR005814">
    <property type="entry name" value="Aminotrans_3"/>
</dbReference>